<dbReference type="Pfam" id="PF01344">
    <property type="entry name" value="Kelch_1"/>
    <property type="match status" value="1"/>
</dbReference>
<evidence type="ECO:0008006" key="3">
    <source>
        <dbReference type="Google" id="ProtNLM"/>
    </source>
</evidence>
<dbReference type="InterPro" id="IPR006652">
    <property type="entry name" value="Kelch_1"/>
</dbReference>
<gene>
    <name evidence="1" type="ORF">M0M44_10165</name>
</gene>
<accession>A0ABY4LX99</accession>
<sequence>MHFINDKLYIIGGYDFSNYYTSPSSKTYSISIDEFETTRPYRIRVLSQDSLANKN</sequence>
<dbReference type="Proteomes" id="UP000829998">
    <property type="component" value="Chromosome"/>
</dbReference>
<proteinExistence type="predicted"/>
<name>A0ABY4LX99_9FLAO</name>
<protein>
    <recommendedName>
        <fullName evidence="3">Kelch motif-containing protein</fullName>
    </recommendedName>
</protein>
<evidence type="ECO:0000313" key="1">
    <source>
        <dbReference type="EMBL" id="UPZ17697.1"/>
    </source>
</evidence>
<reference evidence="1 2" key="1">
    <citation type="submission" date="2022-04" db="EMBL/GenBank/DDBJ databases">
        <authorList>
            <person name="Ra J.-S."/>
            <person name="Kim S.-B."/>
        </authorList>
    </citation>
    <scope>NUCLEOTIDE SEQUENCE [LARGE SCALE GENOMIC DNA]</scope>
    <source>
        <strain evidence="1 2">MMS21-Er5</strain>
    </source>
</reference>
<evidence type="ECO:0000313" key="2">
    <source>
        <dbReference type="Proteomes" id="UP000829998"/>
    </source>
</evidence>
<keyword evidence="2" id="KW-1185">Reference proteome</keyword>
<organism evidence="1 2">
    <name type="scientific">Flavobacterium humidisoli</name>
    <dbReference type="NCBI Taxonomy" id="2937442"/>
    <lineage>
        <taxon>Bacteria</taxon>
        <taxon>Pseudomonadati</taxon>
        <taxon>Bacteroidota</taxon>
        <taxon>Flavobacteriia</taxon>
        <taxon>Flavobacteriales</taxon>
        <taxon>Flavobacteriaceae</taxon>
        <taxon>Flavobacterium</taxon>
    </lineage>
</organism>
<dbReference type="EMBL" id="CP096829">
    <property type="protein sequence ID" value="UPZ17697.1"/>
    <property type="molecule type" value="Genomic_DNA"/>
</dbReference>